<accession>A0A834C561</accession>
<dbReference type="Proteomes" id="UP000646548">
    <property type="component" value="Unassembled WGS sequence"/>
</dbReference>
<reference evidence="1" key="1">
    <citation type="journal article" name="BMC Genomics">
        <title>Long-read sequencing and de novo genome assembly of marine medaka (Oryzias melastigma).</title>
        <authorList>
            <person name="Liang P."/>
            <person name="Saqib H.S.A."/>
            <person name="Ni X."/>
            <person name="Shen Y."/>
        </authorList>
    </citation>
    <scope>NUCLEOTIDE SEQUENCE</scope>
    <source>
        <strain evidence="1">Bigg-433</strain>
    </source>
</reference>
<proteinExistence type="predicted"/>
<evidence type="ECO:0000313" key="2">
    <source>
        <dbReference type="Proteomes" id="UP000646548"/>
    </source>
</evidence>
<comment type="caution">
    <text evidence="1">The sequence shown here is derived from an EMBL/GenBank/DDBJ whole genome shotgun (WGS) entry which is preliminary data.</text>
</comment>
<evidence type="ECO:0000313" key="1">
    <source>
        <dbReference type="EMBL" id="KAF6720116.1"/>
    </source>
</evidence>
<gene>
    <name evidence="1" type="ORF">FQA47_025442</name>
</gene>
<dbReference type="EMBL" id="WKFB01000531">
    <property type="protein sequence ID" value="KAF6720116.1"/>
    <property type="molecule type" value="Genomic_DNA"/>
</dbReference>
<sequence>MGPEEFWHRLYAADHIVSSPRGSDEDGAHGLRPASTSWRDAAELSRAARFTDRGRHPVTALPGTLRHTLRQTRTHEHCHVQQRREDLS</sequence>
<dbReference type="AlphaFoldDB" id="A0A834C561"/>
<protein>
    <submittedName>
        <fullName evidence="1">Uncharacterized protein</fullName>
    </submittedName>
</protein>
<name>A0A834C561_ORYME</name>
<organism evidence="1 2">
    <name type="scientific">Oryzias melastigma</name>
    <name type="common">Marine medaka</name>
    <dbReference type="NCBI Taxonomy" id="30732"/>
    <lineage>
        <taxon>Eukaryota</taxon>
        <taxon>Metazoa</taxon>
        <taxon>Chordata</taxon>
        <taxon>Craniata</taxon>
        <taxon>Vertebrata</taxon>
        <taxon>Euteleostomi</taxon>
        <taxon>Actinopterygii</taxon>
        <taxon>Neopterygii</taxon>
        <taxon>Teleostei</taxon>
        <taxon>Neoteleostei</taxon>
        <taxon>Acanthomorphata</taxon>
        <taxon>Ovalentaria</taxon>
        <taxon>Atherinomorphae</taxon>
        <taxon>Beloniformes</taxon>
        <taxon>Adrianichthyidae</taxon>
        <taxon>Oryziinae</taxon>
        <taxon>Oryzias</taxon>
    </lineage>
</organism>